<dbReference type="InterPro" id="IPR036709">
    <property type="entry name" value="Autotransporte_beta_dom_sf"/>
</dbReference>
<organism evidence="3 4">
    <name type="scientific">Haloferula rosea</name>
    <dbReference type="NCBI Taxonomy" id="490093"/>
    <lineage>
        <taxon>Bacteria</taxon>
        <taxon>Pseudomonadati</taxon>
        <taxon>Verrucomicrobiota</taxon>
        <taxon>Verrucomicrobiia</taxon>
        <taxon>Verrucomicrobiales</taxon>
        <taxon>Verrucomicrobiaceae</taxon>
        <taxon>Haloferula</taxon>
    </lineage>
</organism>
<name>A0A934RC25_9BACT</name>
<dbReference type="InterPro" id="IPR010607">
    <property type="entry name" value="DUF1194"/>
</dbReference>
<dbReference type="PROSITE" id="PS50234">
    <property type="entry name" value="VWFA"/>
    <property type="match status" value="1"/>
</dbReference>
<dbReference type="PROSITE" id="PS51208">
    <property type="entry name" value="AUTOTRANSPORTER"/>
    <property type="match status" value="1"/>
</dbReference>
<reference evidence="3" key="1">
    <citation type="submission" date="2021-01" db="EMBL/GenBank/DDBJ databases">
        <title>Modified the classification status of verrucomicrobia.</title>
        <authorList>
            <person name="Feng X."/>
        </authorList>
    </citation>
    <scope>NUCLEOTIDE SEQUENCE</scope>
    <source>
        <strain evidence="3">KCTC 22201</strain>
    </source>
</reference>
<dbReference type="SUPFAM" id="SSF103515">
    <property type="entry name" value="Autotransporter"/>
    <property type="match status" value="1"/>
</dbReference>
<feature type="domain" description="VWFA" evidence="1">
    <location>
        <begin position="32"/>
        <end position="223"/>
    </location>
</feature>
<dbReference type="EMBL" id="JAENII010000009">
    <property type="protein sequence ID" value="MBK1827785.1"/>
    <property type="molecule type" value="Genomic_DNA"/>
</dbReference>
<dbReference type="InterPro" id="IPR002035">
    <property type="entry name" value="VWF_A"/>
</dbReference>
<protein>
    <submittedName>
        <fullName evidence="3">DUF1194 domain-containing protein</fullName>
    </submittedName>
</protein>
<gene>
    <name evidence="3" type="ORF">JIN81_12210</name>
</gene>
<evidence type="ECO:0000313" key="4">
    <source>
        <dbReference type="Proteomes" id="UP000658278"/>
    </source>
</evidence>
<evidence type="ECO:0000313" key="3">
    <source>
        <dbReference type="EMBL" id="MBK1827785.1"/>
    </source>
</evidence>
<feature type="domain" description="Autotransporter" evidence="2">
    <location>
        <begin position="296"/>
        <end position="572"/>
    </location>
</feature>
<proteinExistence type="predicted"/>
<comment type="caution">
    <text evidence="3">The sequence shown here is derived from an EMBL/GenBank/DDBJ whole genome shotgun (WGS) entry which is preliminary data.</text>
</comment>
<dbReference type="InterPro" id="IPR036465">
    <property type="entry name" value="vWFA_dom_sf"/>
</dbReference>
<dbReference type="SUPFAM" id="SSF53300">
    <property type="entry name" value="vWA-like"/>
    <property type="match status" value="1"/>
</dbReference>
<dbReference type="RefSeq" id="WP_200279874.1">
    <property type="nucleotide sequence ID" value="NZ_JAENII010000009.1"/>
</dbReference>
<accession>A0A934RC25</accession>
<evidence type="ECO:0000259" key="1">
    <source>
        <dbReference type="PROSITE" id="PS50234"/>
    </source>
</evidence>
<dbReference type="AlphaFoldDB" id="A0A934RC25"/>
<dbReference type="SMART" id="SM00869">
    <property type="entry name" value="Autotransporter"/>
    <property type="match status" value="1"/>
</dbReference>
<keyword evidence="4" id="KW-1185">Reference proteome</keyword>
<evidence type="ECO:0000259" key="2">
    <source>
        <dbReference type="PROSITE" id="PS51208"/>
    </source>
</evidence>
<dbReference type="Pfam" id="PF06707">
    <property type="entry name" value="DUF1194"/>
    <property type="match status" value="1"/>
</dbReference>
<dbReference type="Proteomes" id="UP000658278">
    <property type="component" value="Unassembled WGS sequence"/>
</dbReference>
<dbReference type="Pfam" id="PF03797">
    <property type="entry name" value="Autotransporter"/>
    <property type="match status" value="1"/>
</dbReference>
<dbReference type="Gene3D" id="2.40.128.130">
    <property type="entry name" value="Autotransporter beta-domain"/>
    <property type="match status" value="1"/>
</dbReference>
<dbReference type="Gene3D" id="3.40.50.410">
    <property type="entry name" value="von Willebrand factor, type A domain"/>
    <property type="match status" value="1"/>
</dbReference>
<sequence>MKSKTLNACAVAAAFGLPLGPMEAQNILVDLELSLVTDVSGSVDLSEYQLMMDGYESAFRNSSLINAIESGPLGSIAVNLVFFDSSASEGIPFTLISNASEADAFADSIFALRGAKPSSGGTSISSGINLAASLFGQNMYDGTRVVIDVAGDGTGSSPGAARDAAINNGVDTINGIVIGSDPSGALAQFYEDEVIAGNGAFVAVAPTFEDFEPEIQRKIEREVRGREFDGDIIETARILTSTLRLTSIMSARTAVRGVGDRMFRMRSGVRSEPIVTETPAPTSAKGGMPKNPIVMTTHCPWEVWGKVYWATQDYDAQYATLAVPGANFRRLIQADTSIDIYGGAVGVEYDFNSNWAVGFAISGTRAEADMSLVGSADIDTLALMPYVSYYQDFGGMGFYADLLYGYGMTDYDTFRLPGPATGSPEGDFHTLEFNTGLNFRNAGLVHGPFGQVRWLDGEIDAYTEIGPGALAIPGTDYESLATQLGYQVSYPVPMGSGTFVPQARAAWEHEFKDDLGTIAGLPQGTIDEDVAVLGLGFGYFMNCGWNVILDYEARLGSESQSHYVGLKGGVEF</sequence>
<dbReference type="InterPro" id="IPR005546">
    <property type="entry name" value="Autotransporte_beta"/>
</dbReference>